<proteinExistence type="inferred from homology"/>
<dbReference type="Gene3D" id="2.40.30.70">
    <property type="entry name" value="YaeB-like"/>
    <property type="match status" value="1"/>
</dbReference>
<comment type="caution">
    <text evidence="5">The sequence shown here is derived from an EMBL/GenBank/DDBJ whole genome shotgun (WGS) entry which is preliminary data.</text>
</comment>
<dbReference type="NCBIfam" id="TIGR00104">
    <property type="entry name" value="tRNA_TsaA"/>
    <property type="match status" value="1"/>
</dbReference>
<dbReference type="InterPro" id="IPR040372">
    <property type="entry name" value="YaeB-like"/>
</dbReference>
<evidence type="ECO:0000313" key="5">
    <source>
        <dbReference type="EMBL" id="MFD2184561.1"/>
    </source>
</evidence>
<dbReference type="Proteomes" id="UP001597314">
    <property type="component" value="Unassembled WGS sequence"/>
</dbReference>
<dbReference type="InterPro" id="IPR036413">
    <property type="entry name" value="YaeB-like_sf"/>
</dbReference>
<evidence type="ECO:0000256" key="1">
    <source>
        <dbReference type="ARBA" id="ARBA00022691"/>
    </source>
</evidence>
<dbReference type="PROSITE" id="PS51668">
    <property type="entry name" value="TSAA_2"/>
    <property type="match status" value="1"/>
</dbReference>
<comment type="similarity">
    <text evidence="2">Belongs to the tRNA methyltransferase O family.</text>
</comment>
<feature type="domain" description="TsaA-like" evidence="4">
    <location>
        <begin position="59"/>
        <end position="189"/>
    </location>
</feature>
<evidence type="ECO:0000313" key="6">
    <source>
        <dbReference type="Proteomes" id="UP001597314"/>
    </source>
</evidence>
<dbReference type="CDD" id="cd09281">
    <property type="entry name" value="UPF0066"/>
    <property type="match status" value="1"/>
</dbReference>
<accession>A0ABW5APF5</accession>
<protein>
    <submittedName>
        <fullName evidence="5">tRNA (N6-threonylcarbamoyladenosine(37)-N6)-methyltransferase TrmO</fullName>
    </submittedName>
</protein>
<dbReference type="Pfam" id="PF01980">
    <property type="entry name" value="TrmO_N"/>
    <property type="match status" value="1"/>
</dbReference>
<dbReference type="PANTHER" id="PTHR12818">
    <property type="entry name" value="TRNA (ADENINE(37)-N6)-METHYLTRANSFERASE"/>
    <property type="match status" value="1"/>
</dbReference>
<dbReference type="RefSeq" id="WP_378479702.1">
    <property type="nucleotide sequence ID" value="NZ_JBHUIW010000030.1"/>
</dbReference>
<sequence>MTASSETTPPRRLADQSSARPGDPPLPPLPGPVSADSADDGARPGEVTVPLPNAYDAGVFYIGRIGTPWTRRADCPRNARGSDAVCTITVDARWAAALTGVETCTHLLVLYWMDRARRDLVVQAPRHSSGVRGTFALRSPVRPNPIAASVARLVGIEGTRLSVIGLDCLDGTPLLDIKPYFASTDAVGDAVVGWHAGQKS</sequence>
<feature type="compositionally biased region" description="Pro residues" evidence="3">
    <location>
        <begin position="22"/>
        <end position="31"/>
    </location>
</feature>
<keyword evidence="1" id="KW-0949">S-adenosyl-L-methionine</keyword>
<dbReference type="SUPFAM" id="SSF118196">
    <property type="entry name" value="YaeB-like"/>
    <property type="match status" value="1"/>
</dbReference>
<gene>
    <name evidence="5" type="primary">tsaA</name>
    <name evidence="5" type="ORF">ACFSOX_20595</name>
</gene>
<reference evidence="6" key="1">
    <citation type="journal article" date="2019" name="Int. J. Syst. Evol. Microbiol.">
        <title>The Global Catalogue of Microorganisms (GCM) 10K type strain sequencing project: providing services to taxonomists for standard genome sequencing and annotation.</title>
        <authorList>
            <consortium name="The Broad Institute Genomics Platform"/>
            <consortium name="The Broad Institute Genome Sequencing Center for Infectious Disease"/>
            <person name="Wu L."/>
            <person name="Ma J."/>
        </authorList>
    </citation>
    <scope>NUCLEOTIDE SEQUENCE [LARGE SCALE GENOMIC DNA]</scope>
    <source>
        <strain evidence="6">CGMCC 1.6774</strain>
    </source>
</reference>
<name>A0ABW5APF5_9BRAD</name>
<evidence type="ECO:0000259" key="4">
    <source>
        <dbReference type="PROSITE" id="PS51668"/>
    </source>
</evidence>
<dbReference type="InterPro" id="IPR023370">
    <property type="entry name" value="TrmO-like_N"/>
</dbReference>
<evidence type="ECO:0000256" key="3">
    <source>
        <dbReference type="SAM" id="MobiDB-lite"/>
    </source>
</evidence>
<dbReference type="EMBL" id="JBHUIW010000030">
    <property type="protein sequence ID" value="MFD2184561.1"/>
    <property type="molecule type" value="Genomic_DNA"/>
</dbReference>
<dbReference type="PANTHER" id="PTHR12818:SF0">
    <property type="entry name" value="TRNA (ADENINE(37)-N6)-METHYLTRANSFERASE"/>
    <property type="match status" value="1"/>
</dbReference>
<evidence type="ECO:0000256" key="2">
    <source>
        <dbReference type="ARBA" id="ARBA00033753"/>
    </source>
</evidence>
<feature type="region of interest" description="Disordered" evidence="3">
    <location>
        <begin position="1"/>
        <end position="49"/>
    </location>
</feature>
<keyword evidence="6" id="KW-1185">Reference proteome</keyword>
<organism evidence="5 6">
    <name type="scientific">Rhodoplanes azumiensis</name>
    <dbReference type="NCBI Taxonomy" id="1897628"/>
    <lineage>
        <taxon>Bacteria</taxon>
        <taxon>Pseudomonadati</taxon>
        <taxon>Pseudomonadota</taxon>
        <taxon>Alphaproteobacteria</taxon>
        <taxon>Hyphomicrobiales</taxon>
        <taxon>Nitrobacteraceae</taxon>
        <taxon>Rhodoplanes</taxon>
    </lineage>
</organism>
<dbReference type="InterPro" id="IPR036414">
    <property type="entry name" value="YaeB_N_sf"/>
</dbReference>